<accession>A0A0A1UD49</accession>
<dbReference type="KEGG" id="eiv:EIN_207220"/>
<evidence type="ECO:0000259" key="1">
    <source>
        <dbReference type="Pfam" id="PF07534"/>
    </source>
</evidence>
<dbReference type="RefSeq" id="XP_004258446.1">
    <property type="nucleotide sequence ID" value="XM_004258398.1"/>
</dbReference>
<dbReference type="AlphaFoldDB" id="A0A0A1UD49"/>
<dbReference type="OrthoDB" id="27999at2759"/>
<dbReference type="OMA" id="KRCEVIY"/>
<sequence>MDFLGERRVGAFLEEEIVQLGNLIKIAESGSTNEYVTTSLLRMLSSFVLKLNTFFVDSKKTRDLQLEEVVQAVNFLKSRVDDSNSRVQYLLAQVPEVKHTSDPVITMAELQNVKPKSSEDLKEIKEVPKEPMIKPIVFESDQDRLLKLVGTQTNMELLEKWTEKKRCEVIYDSDDDGLSSYSLNAKICGKKNVMIFVKTTDNCLFGTFNTVELPTPLSESEYCFVRNDAGFFIFSLENHKSSPQKICKKIDASSDASILIKSSMTDVFYVSKAFCVKNGGSFVLPGFSQEYVVEGESGDDTLTGTHDPQKFDVRKVLAVVWD</sequence>
<gene>
    <name evidence="2" type="ORF">EIN_207220</name>
</gene>
<dbReference type="EMBL" id="KB206455">
    <property type="protein sequence ID" value="ELP91675.1"/>
    <property type="molecule type" value="Genomic_DNA"/>
</dbReference>
<protein>
    <recommendedName>
        <fullName evidence="1">TLDc domain-containing protein</fullName>
    </recommendedName>
</protein>
<proteinExistence type="predicted"/>
<dbReference type="Proteomes" id="UP000014680">
    <property type="component" value="Unassembled WGS sequence"/>
</dbReference>
<dbReference type="Pfam" id="PF07534">
    <property type="entry name" value="TLD"/>
    <property type="match status" value="1"/>
</dbReference>
<dbReference type="GeneID" id="14890641"/>
<evidence type="ECO:0000313" key="3">
    <source>
        <dbReference type="Proteomes" id="UP000014680"/>
    </source>
</evidence>
<dbReference type="VEuPathDB" id="AmoebaDB:EIN_207220"/>
<dbReference type="InterPro" id="IPR006571">
    <property type="entry name" value="TLDc_dom"/>
</dbReference>
<keyword evidence="3" id="KW-1185">Reference proteome</keyword>
<reference evidence="2 3" key="1">
    <citation type="submission" date="2012-10" db="EMBL/GenBank/DDBJ databases">
        <authorList>
            <person name="Zafar N."/>
            <person name="Inman J."/>
            <person name="Hall N."/>
            <person name="Lorenzi H."/>
            <person name="Caler E."/>
        </authorList>
    </citation>
    <scope>NUCLEOTIDE SEQUENCE [LARGE SCALE GENOMIC DNA]</scope>
    <source>
        <strain evidence="2 3">IP1</strain>
    </source>
</reference>
<feature type="domain" description="TLDc" evidence="1">
    <location>
        <begin position="160"/>
        <end position="239"/>
    </location>
</feature>
<organism evidence="2 3">
    <name type="scientific">Entamoeba invadens IP1</name>
    <dbReference type="NCBI Taxonomy" id="370355"/>
    <lineage>
        <taxon>Eukaryota</taxon>
        <taxon>Amoebozoa</taxon>
        <taxon>Evosea</taxon>
        <taxon>Archamoebae</taxon>
        <taxon>Mastigamoebida</taxon>
        <taxon>Entamoebidae</taxon>
        <taxon>Entamoeba</taxon>
    </lineage>
</organism>
<name>A0A0A1UD49_ENTIV</name>
<evidence type="ECO:0000313" key="2">
    <source>
        <dbReference type="EMBL" id="ELP91675.1"/>
    </source>
</evidence>